<dbReference type="PANTHER" id="PTHR21396:SF2">
    <property type="entry name" value="LARGE RIBOSOMAL SUBUNIT PROTEIN ML43"/>
    <property type="match status" value="1"/>
</dbReference>
<organism evidence="8 9">
    <name type="scientific">Candida viswanathii</name>
    <dbReference type="NCBI Taxonomy" id="5486"/>
    <lineage>
        <taxon>Eukaryota</taxon>
        <taxon>Fungi</taxon>
        <taxon>Dikarya</taxon>
        <taxon>Ascomycota</taxon>
        <taxon>Saccharomycotina</taxon>
        <taxon>Pichiomycetes</taxon>
        <taxon>Debaryomycetaceae</taxon>
        <taxon>Candida/Lodderomyces clade</taxon>
        <taxon>Candida</taxon>
    </lineage>
</organism>
<evidence type="ECO:0000256" key="3">
    <source>
        <dbReference type="ARBA" id="ARBA00022980"/>
    </source>
</evidence>
<feature type="domain" description="Ribosomal protein/NADH dehydrogenase" evidence="7">
    <location>
        <begin position="32"/>
        <end position="120"/>
    </location>
</feature>
<comment type="subcellular location">
    <subcellularLocation>
        <location evidence="1">Mitochondrion</location>
    </subcellularLocation>
</comment>
<sequence length="155" mass="17718">MPVKAIPKVSIARNGVGSFVPPCHRITIQYCNWGGSSTHLRKVLANGQMDKYISSKPHVFFEVVKARGHPKLTFRYVNKENGKASDLLAQQVSYVTKEVDIKNLPELEIFKKLDEYYSRSGNELFKFNHKVKSINDSVRGIWSPLQTPKGYRHKI</sequence>
<keyword evidence="4" id="KW-0496">Mitochondrion</keyword>
<dbReference type="Proteomes" id="UP000253472">
    <property type="component" value="Unassembled WGS sequence"/>
</dbReference>
<dbReference type="SMART" id="SM00916">
    <property type="entry name" value="L51_S25_CI-B8"/>
    <property type="match status" value="1"/>
</dbReference>
<comment type="similarity">
    <text evidence="2">Belongs to the mitochondrion-specific ribosomal protein mL43 family.</text>
</comment>
<evidence type="ECO:0000259" key="7">
    <source>
        <dbReference type="SMART" id="SM00916"/>
    </source>
</evidence>
<evidence type="ECO:0000313" key="9">
    <source>
        <dbReference type="Proteomes" id="UP000253472"/>
    </source>
</evidence>
<comment type="caution">
    <text evidence="8">The sequence shown here is derived from an EMBL/GenBank/DDBJ whole genome shotgun (WGS) entry which is preliminary data.</text>
</comment>
<name>A0A367YER1_9ASCO</name>
<evidence type="ECO:0000256" key="4">
    <source>
        <dbReference type="ARBA" id="ARBA00023128"/>
    </source>
</evidence>
<dbReference type="SUPFAM" id="SSF52833">
    <property type="entry name" value="Thioredoxin-like"/>
    <property type="match status" value="1"/>
</dbReference>
<evidence type="ECO:0000256" key="5">
    <source>
        <dbReference type="ARBA" id="ARBA00023274"/>
    </source>
</evidence>
<dbReference type="PANTHER" id="PTHR21396">
    <property type="entry name" value="39S RIBOSOMAL PROTEIN L43"/>
    <property type="match status" value="1"/>
</dbReference>
<gene>
    <name evidence="8" type="primary">MRPL51_1</name>
    <name evidence="8" type="ORF">Cantr_10573</name>
</gene>
<keyword evidence="3 8" id="KW-0689">Ribosomal protein</keyword>
<proteinExistence type="inferred from homology"/>
<dbReference type="AlphaFoldDB" id="A0A367YER1"/>
<dbReference type="GO" id="GO:0003735">
    <property type="term" value="F:structural constituent of ribosome"/>
    <property type="evidence" value="ECO:0007669"/>
    <property type="project" value="InterPro"/>
</dbReference>
<evidence type="ECO:0000256" key="6">
    <source>
        <dbReference type="ARBA" id="ARBA00035188"/>
    </source>
</evidence>
<protein>
    <recommendedName>
        <fullName evidence="6">Large ribosomal subunit protein mL43</fullName>
    </recommendedName>
</protein>
<dbReference type="OrthoDB" id="88at2759"/>
<dbReference type="InterPro" id="IPR036249">
    <property type="entry name" value="Thioredoxin-like_sf"/>
</dbReference>
<evidence type="ECO:0000256" key="2">
    <source>
        <dbReference type="ARBA" id="ARBA00006073"/>
    </source>
</evidence>
<dbReference type="EMBL" id="QLNQ01000023">
    <property type="protein sequence ID" value="RCK64170.1"/>
    <property type="molecule type" value="Genomic_DNA"/>
</dbReference>
<dbReference type="InterPro" id="IPR039927">
    <property type="entry name" value="Ribosomal_mL43"/>
</dbReference>
<keyword evidence="5" id="KW-0687">Ribonucleoprotein</keyword>
<reference evidence="8 9" key="1">
    <citation type="submission" date="2018-06" db="EMBL/GenBank/DDBJ databases">
        <title>Whole genome sequencing of Candida tropicalis (genome annotated by CSBL at Korea University).</title>
        <authorList>
            <person name="Ahn J."/>
        </authorList>
    </citation>
    <scope>NUCLEOTIDE SEQUENCE [LARGE SCALE GENOMIC DNA]</scope>
    <source>
        <strain evidence="8 9">ATCC 20962</strain>
    </source>
</reference>
<accession>A0A367YER1</accession>
<dbReference type="InterPro" id="IPR007741">
    <property type="entry name" value="Ribosomal_mL43/mS25/NADH_DH"/>
</dbReference>
<evidence type="ECO:0000313" key="8">
    <source>
        <dbReference type="EMBL" id="RCK64170.1"/>
    </source>
</evidence>
<dbReference type="GO" id="GO:0032543">
    <property type="term" value="P:mitochondrial translation"/>
    <property type="evidence" value="ECO:0007669"/>
    <property type="project" value="InterPro"/>
</dbReference>
<dbReference type="GO" id="GO:0005762">
    <property type="term" value="C:mitochondrial large ribosomal subunit"/>
    <property type="evidence" value="ECO:0007669"/>
    <property type="project" value="TreeGrafter"/>
</dbReference>
<dbReference type="STRING" id="5486.A0A367YER1"/>
<evidence type="ECO:0000256" key="1">
    <source>
        <dbReference type="ARBA" id="ARBA00004173"/>
    </source>
</evidence>
<dbReference type="Gene3D" id="3.40.30.10">
    <property type="entry name" value="Glutaredoxin"/>
    <property type="match status" value="1"/>
</dbReference>
<keyword evidence="9" id="KW-1185">Reference proteome</keyword>